<dbReference type="InterPro" id="IPR036864">
    <property type="entry name" value="Zn2-C6_fun-type_DNA-bd_sf"/>
</dbReference>
<feature type="region of interest" description="Disordered" evidence="3">
    <location>
        <begin position="864"/>
        <end position="926"/>
    </location>
</feature>
<dbReference type="Gene3D" id="4.10.240.10">
    <property type="entry name" value="Zn(2)-C6 fungal-type DNA-binding domain"/>
    <property type="match status" value="1"/>
</dbReference>
<feature type="region of interest" description="Disordered" evidence="3">
    <location>
        <begin position="1"/>
        <end position="39"/>
    </location>
</feature>
<feature type="compositionally biased region" description="Polar residues" evidence="3">
    <location>
        <begin position="24"/>
        <end position="34"/>
    </location>
</feature>
<keyword evidence="2" id="KW-0539">Nucleus</keyword>
<gene>
    <name evidence="5" type="ORF">B0J12DRAFT_689023</name>
</gene>
<dbReference type="Pfam" id="PF04082">
    <property type="entry name" value="Fungal_trans"/>
    <property type="match status" value="1"/>
</dbReference>
<comment type="caution">
    <text evidence="5">The sequence shown here is derived from an EMBL/GenBank/DDBJ whole genome shotgun (WGS) entry which is preliminary data.</text>
</comment>
<keyword evidence="1" id="KW-0479">Metal-binding</keyword>
<dbReference type="InterPro" id="IPR053230">
    <property type="entry name" value="Trans_reg_galc"/>
</dbReference>
<dbReference type="InterPro" id="IPR007219">
    <property type="entry name" value="XnlR_reg_dom"/>
</dbReference>
<dbReference type="EMBL" id="JAGTJR010000076">
    <property type="protein sequence ID" value="KAH7015978.1"/>
    <property type="molecule type" value="Genomic_DNA"/>
</dbReference>
<name>A0ABQ8FR96_9PEZI</name>
<feature type="compositionally biased region" description="Polar residues" evidence="3">
    <location>
        <begin position="124"/>
        <end position="134"/>
    </location>
</feature>
<evidence type="ECO:0000256" key="2">
    <source>
        <dbReference type="ARBA" id="ARBA00023242"/>
    </source>
</evidence>
<feature type="compositionally biased region" description="Gly residues" evidence="3">
    <location>
        <begin position="899"/>
        <end position="920"/>
    </location>
</feature>
<dbReference type="PANTHER" id="PTHR47654">
    <property type="entry name" value="ZN(II)2CYS6 TRANSCRIPTION FACTOR (EUROFUNG)-RELATED"/>
    <property type="match status" value="1"/>
</dbReference>
<dbReference type="Proteomes" id="UP000774617">
    <property type="component" value="Unassembled WGS sequence"/>
</dbReference>
<dbReference type="PROSITE" id="PS00463">
    <property type="entry name" value="ZN2_CY6_FUNGAL_1"/>
    <property type="match status" value="1"/>
</dbReference>
<feature type="region of interest" description="Disordered" evidence="3">
    <location>
        <begin position="746"/>
        <end position="776"/>
    </location>
</feature>
<organism evidence="5 6">
    <name type="scientific">Macrophomina phaseolina</name>
    <dbReference type="NCBI Taxonomy" id="35725"/>
    <lineage>
        <taxon>Eukaryota</taxon>
        <taxon>Fungi</taxon>
        <taxon>Dikarya</taxon>
        <taxon>Ascomycota</taxon>
        <taxon>Pezizomycotina</taxon>
        <taxon>Dothideomycetes</taxon>
        <taxon>Dothideomycetes incertae sedis</taxon>
        <taxon>Botryosphaeriales</taxon>
        <taxon>Botryosphaeriaceae</taxon>
        <taxon>Macrophomina</taxon>
    </lineage>
</organism>
<dbReference type="SUPFAM" id="SSF57701">
    <property type="entry name" value="Zn2/Cys6 DNA-binding domain"/>
    <property type="match status" value="1"/>
</dbReference>
<dbReference type="PANTHER" id="PTHR47654:SF5">
    <property type="entry name" value="TRANSCRIPTION FACTOR DOMAIN-CONTAINING PROTEIN"/>
    <property type="match status" value="1"/>
</dbReference>
<feature type="domain" description="Zn(2)-C6 fungal-type" evidence="4">
    <location>
        <begin position="42"/>
        <end position="72"/>
    </location>
</feature>
<dbReference type="CDD" id="cd00067">
    <property type="entry name" value="GAL4"/>
    <property type="match status" value="1"/>
</dbReference>
<dbReference type="InterPro" id="IPR001138">
    <property type="entry name" value="Zn2Cys6_DnaBD"/>
</dbReference>
<keyword evidence="6" id="KW-1185">Reference proteome</keyword>
<feature type="compositionally biased region" description="Low complexity" evidence="3">
    <location>
        <begin position="878"/>
        <end position="898"/>
    </location>
</feature>
<sequence length="926" mass="103007">MVDDPAPRLNAVGKVAIPALRPPTESSGSGSNPTKARRTTKACAECKSKKIKCSGKRPSCDYCQLCQIPCTYPDGRRERNKKVVERGDRLLQLLREASTITFLPPHIMNELKALESEVGDDDQSLASTNTTTAQKRPRTPSAQRDEEKRPRHGSPQREGGGEADAIAGEVGSEESIDISAEDFNRSEQTKAMGFVGKHSEVLWAQRLASLQTESANNAQTDGVNAQMDETPVTRTQGNRSIMNFSYHQDNYVTLKLNHVEKDELPPLELASRLVECFINNVHDFFPILIKPDFASQFQSCVRSGNPGKAPPIWRGILNIVFAIGAKFSHLVGATWRGDERDHLLYHTRALQLSPLNEDTVVLPDLQRIQMMGLTSFYYLTVGQISRSWIMLGLACRQAVALGLHLRNLAPTLTAASREKRARVWWALYYLEYLLCENTGRPTMINSQFCSIQPLAPLDEAALTTLSGNKQLEDWYRTSGEPSAEQAKRQSFAELDSAPSPINQFRSRVNLAVLTQKAFSNLYSAATISKSWQRTQSEMVTLSREIDEWYSCLPLLFKFTLEISPGDGRFTRDRMILGFCYYSAKMLINRPCLCRVDTRIENQTSRSKEVDQERARECIMAAKSVADLLPHKSPTAAADVLPDVVWLYNNGPWWCIVHYFMQAITVLMLELAFGEFHLRGERMGAAGSADITAVVGKLVRWLGTMAATGNAAAIGACRQVRQQFEGFRPSNRLNLAELFRNLDIGPDVVRRRGGPKFASGKSPPREQHQQQPPQEQDDIRMRYVSSEGVMYGATSPAAAGLQGPDEFAEFGLPFLPEQQFSFGEPWDVRENMVDWNNLFFDNPYDVYNPFLQVNQTTEGDVWTGSGHGAGLGGSEMPRQEQYGQGQGKEGQQQVLIGQDDGTGGGPLGWGGGYREQGQGQGGEERRG</sequence>
<dbReference type="CDD" id="cd12148">
    <property type="entry name" value="fungal_TF_MHR"/>
    <property type="match status" value="1"/>
</dbReference>
<evidence type="ECO:0000313" key="6">
    <source>
        <dbReference type="Proteomes" id="UP000774617"/>
    </source>
</evidence>
<evidence type="ECO:0000259" key="4">
    <source>
        <dbReference type="PROSITE" id="PS50048"/>
    </source>
</evidence>
<dbReference type="PROSITE" id="PS50048">
    <property type="entry name" value="ZN2_CY6_FUNGAL_2"/>
    <property type="match status" value="1"/>
</dbReference>
<evidence type="ECO:0000313" key="5">
    <source>
        <dbReference type="EMBL" id="KAH7015978.1"/>
    </source>
</evidence>
<proteinExistence type="predicted"/>
<evidence type="ECO:0000256" key="3">
    <source>
        <dbReference type="SAM" id="MobiDB-lite"/>
    </source>
</evidence>
<dbReference type="Pfam" id="PF00172">
    <property type="entry name" value="Zn_clus"/>
    <property type="match status" value="1"/>
</dbReference>
<protein>
    <submittedName>
        <fullName evidence="5">Fungal-specific transcription factor domain-containing protein</fullName>
    </submittedName>
</protein>
<dbReference type="SMART" id="SM00066">
    <property type="entry name" value="GAL4"/>
    <property type="match status" value="1"/>
</dbReference>
<dbReference type="SMART" id="SM00906">
    <property type="entry name" value="Fungal_trans"/>
    <property type="match status" value="1"/>
</dbReference>
<reference evidence="5 6" key="1">
    <citation type="journal article" date="2021" name="Nat. Commun.">
        <title>Genetic determinants of endophytism in the Arabidopsis root mycobiome.</title>
        <authorList>
            <person name="Mesny F."/>
            <person name="Miyauchi S."/>
            <person name="Thiergart T."/>
            <person name="Pickel B."/>
            <person name="Atanasova L."/>
            <person name="Karlsson M."/>
            <person name="Huettel B."/>
            <person name="Barry K.W."/>
            <person name="Haridas S."/>
            <person name="Chen C."/>
            <person name="Bauer D."/>
            <person name="Andreopoulos W."/>
            <person name="Pangilinan J."/>
            <person name="LaButti K."/>
            <person name="Riley R."/>
            <person name="Lipzen A."/>
            <person name="Clum A."/>
            <person name="Drula E."/>
            <person name="Henrissat B."/>
            <person name="Kohler A."/>
            <person name="Grigoriev I.V."/>
            <person name="Martin F.M."/>
            <person name="Hacquard S."/>
        </authorList>
    </citation>
    <scope>NUCLEOTIDE SEQUENCE [LARGE SCALE GENOMIC DNA]</scope>
    <source>
        <strain evidence="5 6">MPI-SDFR-AT-0080</strain>
    </source>
</reference>
<accession>A0ABQ8FR96</accession>
<feature type="region of interest" description="Disordered" evidence="3">
    <location>
        <begin position="118"/>
        <end position="163"/>
    </location>
</feature>
<evidence type="ECO:0000256" key="1">
    <source>
        <dbReference type="ARBA" id="ARBA00022723"/>
    </source>
</evidence>